<dbReference type="OrthoDB" id="5190137at2"/>
<keyword evidence="1 3" id="KW-0238">DNA-binding</keyword>
<feature type="domain" description="HTH cro/C1-type" evidence="2">
    <location>
        <begin position="6"/>
        <end position="60"/>
    </location>
</feature>
<sequence length="188" mass="21732">MFKDNLKRIRLEHDMSQEDLAQVMAVTRQSISKYEKGTAEPSFEKLAILVDYFNLSYDDILGQEKKQPAKKANLSGQAKLIKTTKPQPQFIMIQSKIDSDVNEAFYDFEIIEKYAYADYKPDALLVGLQPHSFFKAVKKDLAWYRSVDQAQAEVAAIKQAMAAGQLHYQLQYDVRVKRRGFFSVQYEE</sequence>
<dbReference type="PANTHER" id="PTHR46558:SF11">
    <property type="entry name" value="HTH-TYPE TRANSCRIPTIONAL REGULATOR XRE"/>
    <property type="match status" value="1"/>
</dbReference>
<name>E4KNR4_9LACT</name>
<evidence type="ECO:0000313" key="3">
    <source>
        <dbReference type="EMBL" id="EFR31417.1"/>
    </source>
</evidence>
<dbReference type="STRING" id="908337.HMPREF9257_1108"/>
<dbReference type="GO" id="GO:0003677">
    <property type="term" value="F:DNA binding"/>
    <property type="evidence" value="ECO:0007669"/>
    <property type="project" value="UniProtKB-KW"/>
</dbReference>
<proteinExistence type="predicted"/>
<evidence type="ECO:0000256" key="1">
    <source>
        <dbReference type="ARBA" id="ARBA00023125"/>
    </source>
</evidence>
<evidence type="ECO:0000259" key="2">
    <source>
        <dbReference type="PROSITE" id="PS50943"/>
    </source>
</evidence>
<dbReference type="SUPFAM" id="SSF47413">
    <property type="entry name" value="lambda repressor-like DNA-binding domains"/>
    <property type="match status" value="1"/>
</dbReference>
<dbReference type="RefSeq" id="WP_006418116.1">
    <property type="nucleotide sequence ID" value="NZ_AENN01000013.1"/>
</dbReference>
<dbReference type="eggNOG" id="COG1476">
    <property type="taxonomic scope" value="Bacteria"/>
</dbReference>
<dbReference type="AlphaFoldDB" id="E4KNR4"/>
<dbReference type="Pfam" id="PF01381">
    <property type="entry name" value="HTH_3"/>
    <property type="match status" value="1"/>
</dbReference>
<reference evidence="3 4" key="1">
    <citation type="submission" date="2010-10" db="EMBL/GenBank/DDBJ databases">
        <authorList>
            <person name="Durkin A.S."/>
            <person name="Madupu R."/>
            <person name="Torralba M."/>
            <person name="Gillis M."/>
            <person name="Methe B."/>
            <person name="Sutton G."/>
            <person name="Nelson K.E."/>
        </authorList>
    </citation>
    <scope>NUCLEOTIDE SEQUENCE [LARGE SCALE GENOMIC DNA]</scope>
    <source>
        <strain evidence="3 4">ACS-139-V-Col8</strain>
    </source>
</reference>
<comment type="caution">
    <text evidence="3">The sequence shown here is derived from an EMBL/GenBank/DDBJ whole genome shotgun (WGS) entry which is preliminary data.</text>
</comment>
<dbReference type="Proteomes" id="UP000005990">
    <property type="component" value="Unassembled WGS sequence"/>
</dbReference>
<organism evidence="3 4">
    <name type="scientific">Eremococcus coleocola ACS-139-V-Col8</name>
    <dbReference type="NCBI Taxonomy" id="908337"/>
    <lineage>
        <taxon>Bacteria</taxon>
        <taxon>Bacillati</taxon>
        <taxon>Bacillota</taxon>
        <taxon>Bacilli</taxon>
        <taxon>Lactobacillales</taxon>
        <taxon>Aerococcaceae</taxon>
        <taxon>Eremococcus</taxon>
    </lineage>
</organism>
<dbReference type="PROSITE" id="PS50943">
    <property type="entry name" value="HTH_CROC1"/>
    <property type="match status" value="1"/>
</dbReference>
<dbReference type="Gene3D" id="1.10.260.40">
    <property type="entry name" value="lambda repressor-like DNA-binding domains"/>
    <property type="match status" value="1"/>
</dbReference>
<protein>
    <submittedName>
        <fullName evidence="3">DNA-binding helix-turn-helix protein</fullName>
    </submittedName>
</protein>
<dbReference type="PANTHER" id="PTHR46558">
    <property type="entry name" value="TRACRIPTIONAL REGULATORY PROTEIN-RELATED-RELATED"/>
    <property type="match status" value="1"/>
</dbReference>
<gene>
    <name evidence="3" type="ORF">HMPREF9257_1108</name>
</gene>
<evidence type="ECO:0000313" key="4">
    <source>
        <dbReference type="Proteomes" id="UP000005990"/>
    </source>
</evidence>
<accession>E4KNR4</accession>
<dbReference type="EMBL" id="AENN01000013">
    <property type="protein sequence ID" value="EFR31417.1"/>
    <property type="molecule type" value="Genomic_DNA"/>
</dbReference>
<dbReference type="InterPro" id="IPR001387">
    <property type="entry name" value="Cro/C1-type_HTH"/>
</dbReference>
<keyword evidence="4" id="KW-1185">Reference proteome</keyword>
<dbReference type="SMART" id="SM00530">
    <property type="entry name" value="HTH_XRE"/>
    <property type="match status" value="1"/>
</dbReference>
<dbReference type="InterPro" id="IPR010982">
    <property type="entry name" value="Lambda_DNA-bd_dom_sf"/>
</dbReference>
<dbReference type="CDD" id="cd00093">
    <property type="entry name" value="HTH_XRE"/>
    <property type="match status" value="1"/>
</dbReference>